<feature type="coiled-coil region" evidence="1">
    <location>
        <begin position="101"/>
        <end position="135"/>
    </location>
</feature>
<dbReference type="Proteomes" id="UP001172630">
    <property type="component" value="Unassembled WGS sequence"/>
</dbReference>
<evidence type="ECO:0000313" key="5">
    <source>
        <dbReference type="Proteomes" id="UP001172630"/>
    </source>
</evidence>
<keyword evidence="5" id="KW-1185">Reference proteome</keyword>
<feature type="compositionally biased region" description="Basic and acidic residues" evidence="2">
    <location>
        <begin position="9"/>
        <end position="24"/>
    </location>
</feature>
<gene>
    <name evidence="4" type="ORF">PY650_34835</name>
</gene>
<protein>
    <submittedName>
        <fullName evidence="4">Zinc ribbon domain-containing protein</fullName>
    </submittedName>
</protein>
<proteinExistence type="predicted"/>
<dbReference type="Pfam" id="PF13408">
    <property type="entry name" value="Zn_ribbon_recom"/>
    <property type="match status" value="1"/>
</dbReference>
<reference evidence="4" key="1">
    <citation type="submission" date="2023-06" db="EMBL/GenBank/DDBJ databases">
        <title>Phylogenetic Diversity of Rhizobium strains.</title>
        <authorList>
            <person name="Moura F.T."/>
            <person name="Helene L.C.F."/>
            <person name="Hungria M."/>
        </authorList>
    </citation>
    <scope>NUCLEOTIDE SEQUENCE</scope>
    <source>
        <strain evidence="4">CCGE524</strain>
    </source>
</reference>
<dbReference type="InterPro" id="IPR025827">
    <property type="entry name" value="Zn_ribbon_recom_dom"/>
</dbReference>
<dbReference type="EMBL" id="JARFYN010000096">
    <property type="protein sequence ID" value="MDL2410657.1"/>
    <property type="molecule type" value="Genomic_DNA"/>
</dbReference>
<sequence>MFWRAQAAVEERRQQSGGRRGDKGAHLLRGLARCSACGGPMHIIDKGKPPKGGIYLVCSANRRNAGCGNAQAWRVDKLEEALLLCLTSFKTKSFESLNGNVVDQDQKVDAIRAELDDLNRRNKVLIRLAESEDQQAEARFLENAQEIKIKKRELKAAEAELGTRRSDPGNAARLVEILRLSTDLFKIEGEARLESRIRLSSLIRRIVDRVECDPVRGAYMILQIDMKVWHVTSPTEGAFAYQIEVAPWGVDVPPRLLFLLAKNPADSARDAFYDGKGGLLMTAEGTKSFPSPRHLSTRTNG</sequence>
<name>A0ABT7KR78_9HYPH</name>
<feature type="domain" description="Recombinase zinc beta ribbon" evidence="3">
    <location>
        <begin position="27"/>
        <end position="83"/>
    </location>
</feature>
<dbReference type="RefSeq" id="WP_285884599.1">
    <property type="nucleotide sequence ID" value="NZ_JARFYN010000096.1"/>
</dbReference>
<evidence type="ECO:0000259" key="3">
    <source>
        <dbReference type="Pfam" id="PF13408"/>
    </source>
</evidence>
<accession>A0ABT7KR78</accession>
<feature type="region of interest" description="Disordered" evidence="2">
    <location>
        <begin position="1"/>
        <end position="24"/>
    </location>
</feature>
<evidence type="ECO:0000313" key="4">
    <source>
        <dbReference type="EMBL" id="MDL2410657.1"/>
    </source>
</evidence>
<comment type="caution">
    <text evidence="4">The sequence shown here is derived from an EMBL/GenBank/DDBJ whole genome shotgun (WGS) entry which is preliminary data.</text>
</comment>
<evidence type="ECO:0000256" key="2">
    <source>
        <dbReference type="SAM" id="MobiDB-lite"/>
    </source>
</evidence>
<evidence type="ECO:0000256" key="1">
    <source>
        <dbReference type="SAM" id="Coils"/>
    </source>
</evidence>
<organism evidence="4 5">
    <name type="scientific">Rhizobium calliandrae</name>
    <dbReference type="NCBI Taxonomy" id="1312182"/>
    <lineage>
        <taxon>Bacteria</taxon>
        <taxon>Pseudomonadati</taxon>
        <taxon>Pseudomonadota</taxon>
        <taxon>Alphaproteobacteria</taxon>
        <taxon>Hyphomicrobiales</taxon>
        <taxon>Rhizobiaceae</taxon>
        <taxon>Rhizobium/Agrobacterium group</taxon>
        <taxon>Rhizobium</taxon>
    </lineage>
</organism>
<keyword evidence="1" id="KW-0175">Coiled coil</keyword>